<dbReference type="Gene3D" id="1.10.418.20">
    <property type="match status" value="2"/>
</dbReference>
<dbReference type="GO" id="GO:0016926">
    <property type="term" value="P:protein desumoylation"/>
    <property type="evidence" value="ECO:0007669"/>
    <property type="project" value="TreeGrafter"/>
</dbReference>
<feature type="region of interest" description="Disordered" evidence="6">
    <location>
        <begin position="776"/>
        <end position="795"/>
    </location>
</feature>
<keyword evidence="9" id="KW-1185">Reference proteome</keyword>
<feature type="compositionally biased region" description="Low complexity" evidence="6">
    <location>
        <begin position="413"/>
        <end position="425"/>
    </location>
</feature>
<dbReference type="PROSITE" id="PS50600">
    <property type="entry name" value="ULP_PROTEASE"/>
    <property type="match status" value="1"/>
</dbReference>
<feature type="compositionally biased region" description="Polar residues" evidence="6">
    <location>
        <begin position="477"/>
        <end position="486"/>
    </location>
</feature>
<dbReference type="EMBL" id="JADBJN010000002">
    <property type="protein sequence ID" value="KAG5678958.1"/>
    <property type="molecule type" value="Genomic_DNA"/>
</dbReference>
<dbReference type="FunFam" id="1.10.418.20:FF:000001">
    <property type="entry name" value="sentrin-specific protease 6 isoform X1"/>
    <property type="match status" value="1"/>
</dbReference>
<dbReference type="GO" id="GO:0006508">
    <property type="term" value="P:proteolysis"/>
    <property type="evidence" value="ECO:0007669"/>
    <property type="project" value="UniProtKB-KW"/>
</dbReference>
<feature type="region of interest" description="Disordered" evidence="6">
    <location>
        <begin position="614"/>
        <end position="654"/>
    </location>
</feature>
<reference evidence="8" key="1">
    <citation type="submission" date="2021-03" db="EMBL/GenBank/DDBJ databases">
        <title>Chromosome level genome of the anhydrobiotic midge Polypedilum vanderplanki.</title>
        <authorList>
            <person name="Yoshida Y."/>
            <person name="Kikawada T."/>
            <person name="Gusev O."/>
        </authorList>
    </citation>
    <scope>NUCLEOTIDE SEQUENCE</scope>
    <source>
        <strain evidence="8">NIAS01</strain>
        <tissue evidence="8">Whole body or cell culture</tissue>
    </source>
</reference>
<evidence type="ECO:0000256" key="5">
    <source>
        <dbReference type="ARBA" id="ARBA00022801"/>
    </source>
</evidence>
<evidence type="ECO:0000259" key="7">
    <source>
        <dbReference type="PROSITE" id="PS50600"/>
    </source>
</evidence>
<dbReference type="PANTHER" id="PTHR46896:SF3">
    <property type="entry name" value="FI06413P-RELATED"/>
    <property type="match status" value="1"/>
</dbReference>
<proteinExistence type="inferred from homology"/>
<dbReference type="Proteomes" id="UP001107558">
    <property type="component" value="Chromosome 2"/>
</dbReference>
<keyword evidence="3" id="KW-0645">Protease</keyword>
<dbReference type="OrthoDB" id="442460at2759"/>
<evidence type="ECO:0000256" key="6">
    <source>
        <dbReference type="SAM" id="MobiDB-lite"/>
    </source>
</evidence>
<organism evidence="8 9">
    <name type="scientific">Polypedilum vanderplanki</name>
    <name type="common">Sleeping chironomid midge</name>
    <dbReference type="NCBI Taxonomy" id="319348"/>
    <lineage>
        <taxon>Eukaryota</taxon>
        <taxon>Metazoa</taxon>
        <taxon>Ecdysozoa</taxon>
        <taxon>Arthropoda</taxon>
        <taxon>Hexapoda</taxon>
        <taxon>Insecta</taxon>
        <taxon>Pterygota</taxon>
        <taxon>Neoptera</taxon>
        <taxon>Endopterygota</taxon>
        <taxon>Diptera</taxon>
        <taxon>Nematocera</taxon>
        <taxon>Chironomoidea</taxon>
        <taxon>Chironomidae</taxon>
        <taxon>Chironominae</taxon>
        <taxon>Polypedilum</taxon>
        <taxon>Polypedilum</taxon>
    </lineage>
</organism>
<dbReference type="PANTHER" id="PTHR46896">
    <property type="entry name" value="SENTRIN-SPECIFIC PROTEASE"/>
    <property type="match status" value="1"/>
</dbReference>
<evidence type="ECO:0000256" key="2">
    <source>
        <dbReference type="ARBA" id="ARBA00022553"/>
    </source>
</evidence>
<dbReference type="SUPFAM" id="SSF54001">
    <property type="entry name" value="Cysteine proteinases"/>
    <property type="match status" value="1"/>
</dbReference>
<evidence type="ECO:0000256" key="4">
    <source>
        <dbReference type="ARBA" id="ARBA00022786"/>
    </source>
</evidence>
<dbReference type="GO" id="GO:0005737">
    <property type="term" value="C:cytoplasm"/>
    <property type="evidence" value="ECO:0007669"/>
    <property type="project" value="TreeGrafter"/>
</dbReference>
<dbReference type="GO" id="GO:0070139">
    <property type="term" value="F:SUMO-specific endopeptidase activity"/>
    <property type="evidence" value="ECO:0007669"/>
    <property type="project" value="TreeGrafter"/>
</dbReference>
<feature type="compositionally biased region" description="Acidic residues" evidence="6">
    <location>
        <begin position="1209"/>
        <end position="1237"/>
    </location>
</feature>
<feature type="compositionally biased region" description="Low complexity" evidence="6">
    <location>
        <begin position="619"/>
        <end position="654"/>
    </location>
</feature>
<keyword evidence="5" id="KW-0378">Hydrolase</keyword>
<dbReference type="GO" id="GO:0005634">
    <property type="term" value="C:nucleus"/>
    <property type="evidence" value="ECO:0007669"/>
    <property type="project" value="TreeGrafter"/>
</dbReference>
<name>A0A9J6CBG8_POLVA</name>
<feature type="domain" description="Ubiquitin-like protease family profile" evidence="7">
    <location>
        <begin position="1050"/>
        <end position="1319"/>
    </location>
</feature>
<protein>
    <recommendedName>
        <fullName evidence="7">Ubiquitin-like protease family profile domain-containing protein</fullName>
    </recommendedName>
</protein>
<dbReference type="InterPro" id="IPR038765">
    <property type="entry name" value="Papain-like_cys_pep_sf"/>
</dbReference>
<sequence length="1450" mass="164604">MDQQVYTNAYGLRLVSQNIDDSQQQQQQQNFLMADESQHIVYSPLKANELTQTQVPHQTQYITQDESLSNQQQQYLIQQQGQTQQVFYANIAPQNQNTNRVVQQTVALNHNFIQQQQNQQKTQLVLQPQQKVVVQRMNSDPSNIAQMVADSQNQTIQYNFQQQQQTIDQTHQIIIHQPQQQQVQSNQIKQTIYPQQTGQILSPQPQYIQLQQIQPQNTIVQPGTKIIMPNSNSPIRYSIIQKQQQQQQQSIQGIQNHNQIMVQQQQQQSPAQDQSNAVKFRPRGMAPMKITRMNPPVLAVQQQRPRAPRFSQVRPMIQSPMQQQQQPRFVQANIANRLSQGGQSPQQQQQQTQYIIVQQQDGGQRYLQIAQPMVVSQNQSPQQIVRTFVQKRPEQVQGNQMYQIQTEAAQQQQQQQNVSQANQVAPTTSTLPKKDGDCDDLEDSITATAIAKGGSRPDSVGQQQQSNRNDDFRSKSSETLQQTPQRTGVMRPMMMSPQIRTPMQRSASTSSLQIIRQRTPRPQFQPGLKHELNNVSERESAKMLVILDNGEQRLITFTLPKETCTVQELLDQVGIEIGADSNIECIENPSSEIDYIVKVGNFETKDTTAMTKAAENHIRQQQQAQRLVQTPTQQQQRSSQSNESSQSSEASRLPPAKYVEGSLAVCAACGFSGADHAKCERCNRVFTDDVKTVKITPKPGQMINKQISVGPKLSMTKTATQERKDQIEAIQKKHQMEIQRKQLSARGGRVVAMNMNSGRGRGGVRTPRKSVQTEIVTLSSDEESDSDGTKSNNSNEKKVIIKKPYEPDIVEDVVPVKKFFEKKKYEKNLVNAHEIEREDNCNDDFNRVDVINFEEGEDKIATTLTCRTIRIGSYKFDSKEEVHITSKGIRIVAPSVKNVKDITVLNIQHSEIIKFVTHFSKQLSIVFVYTKPSCGKYIVDQLNMSQITDKSPYYAPLSKIETQRKIVFLTDNVSEETKSALRSIYKNHVLEEINNRDANELLVRSTGIPLTTGSSGSIQSTHSLDSSTNNKVEEGDLRKLLTYPKGRGGLTITTYDYMCLGSDNYLNDVIIDFYLKYVHLEVLTEKQREKTHIFSQFFYKRLTTLVKDPKSSLTAAQKRHQRVQSWTKNVNLFEKDFIIVPINEQSHWFLAIICFPNLTEPHTMDTNQPIKLNIPVKGAKGKKAAAAAALQIGNTTITPLTKTEGTFEISEDPASERDEAEGDESELSNVESDDEEVVDRGQPVKVPCILIFDSLGGTSRARVVATLRDYLSCEYKAKYPNAPTRQYTKNNMFGCLVKVPQQQNFTDCGLFLLQYVEHFFSSPIEDFRIPIKSLINWFNQDIVTRKREDISNLIKKLMKREGFDDTDFPEIEFPTKDGKILEVTEQLVNPSTEPFEESDFPAGEEIKESLSQSETPTVGKKVYVAKKRPLDKIDNSNGDSANIKSPRLSK</sequence>
<accession>A0A9J6CBG8</accession>
<keyword evidence="2" id="KW-0597">Phosphoprotein</keyword>
<evidence type="ECO:0000256" key="3">
    <source>
        <dbReference type="ARBA" id="ARBA00022670"/>
    </source>
</evidence>
<feature type="region of interest" description="Disordered" evidence="6">
    <location>
        <begin position="413"/>
        <end position="492"/>
    </location>
</feature>
<evidence type="ECO:0000256" key="1">
    <source>
        <dbReference type="ARBA" id="ARBA00005234"/>
    </source>
</evidence>
<feature type="region of interest" description="Disordered" evidence="6">
    <location>
        <begin position="1388"/>
        <end position="1450"/>
    </location>
</feature>
<gene>
    <name evidence="8" type="ORF">PVAND_008575</name>
</gene>
<dbReference type="Gene3D" id="3.30.310.130">
    <property type="entry name" value="Ubiquitin-related"/>
    <property type="match status" value="2"/>
</dbReference>
<evidence type="ECO:0000313" key="9">
    <source>
        <dbReference type="Proteomes" id="UP001107558"/>
    </source>
</evidence>
<dbReference type="InterPro" id="IPR003653">
    <property type="entry name" value="Peptidase_C48_C"/>
</dbReference>
<dbReference type="InterPro" id="IPR051947">
    <property type="entry name" value="Sentrin-specific_protease"/>
</dbReference>
<keyword evidence="4" id="KW-0833">Ubl conjugation pathway</keyword>
<evidence type="ECO:0000313" key="8">
    <source>
        <dbReference type="EMBL" id="KAG5678958.1"/>
    </source>
</evidence>
<dbReference type="Pfam" id="PF02902">
    <property type="entry name" value="Peptidase_C48"/>
    <property type="match status" value="1"/>
</dbReference>
<feature type="region of interest" description="Disordered" evidence="6">
    <location>
        <begin position="1201"/>
        <end position="1239"/>
    </location>
</feature>
<comment type="similarity">
    <text evidence="1">Belongs to the peptidase C48 family.</text>
</comment>
<comment type="caution">
    <text evidence="8">The sequence shown here is derived from an EMBL/GenBank/DDBJ whole genome shotgun (WGS) entry which is preliminary data.</text>
</comment>